<feature type="repeat" description="WD" evidence="1">
    <location>
        <begin position="160"/>
        <end position="192"/>
    </location>
</feature>
<feature type="repeat" description="WD" evidence="1">
    <location>
        <begin position="488"/>
        <end position="529"/>
    </location>
</feature>
<dbReference type="EMBL" id="KZ857558">
    <property type="protein sequence ID" value="RDX40400.1"/>
    <property type="molecule type" value="Genomic_DNA"/>
</dbReference>
<gene>
    <name evidence="2" type="ORF">OH76DRAFT_358602</name>
</gene>
<dbReference type="STRING" id="139420.A0A371CJF5"/>
<dbReference type="OrthoDB" id="2687537at2759"/>
<evidence type="ECO:0000313" key="3">
    <source>
        <dbReference type="Proteomes" id="UP000256964"/>
    </source>
</evidence>
<keyword evidence="3" id="KW-1185">Reference proteome</keyword>
<reference evidence="2 3" key="1">
    <citation type="journal article" date="2018" name="Biotechnol. Biofuels">
        <title>Integrative visual omics of the white-rot fungus Polyporus brumalis exposes the biotechnological potential of its oxidative enzymes for delignifying raw plant biomass.</title>
        <authorList>
            <person name="Miyauchi S."/>
            <person name="Rancon A."/>
            <person name="Drula E."/>
            <person name="Hage H."/>
            <person name="Chaduli D."/>
            <person name="Favel A."/>
            <person name="Grisel S."/>
            <person name="Henrissat B."/>
            <person name="Herpoel-Gimbert I."/>
            <person name="Ruiz-Duenas F.J."/>
            <person name="Chevret D."/>
            <person name="Hainaut M."/>
            <person name="Lin J."/>
            <person name="Wang M."/>
            <person name="Pangilinan J."/>
            <person name="Lipzen A."/>
            <person name="Lesage-Meessen L."/>
            <person name="Navarro D."/>
            <person name="Riley R."/>
            <person name="Grigoriev I.V."/>
            <person name="Zhou S."/>
            <person name="Raouche S."/>
            <person name="Rosso M.N."/>
        </authorList>
    </citation>
    <scope>NUCLEOTIDE SEQUENCE [LARGE SCALE GENOMIC DNA]</scope>
    <source>
        <strain evidence="2 3">BRFM 1820</strain>
    </source>
</reference>
<evidence type="ECO:0000313" key="2">
    <source>
        <dbReference type="EMBL" id="RDX40400.1"/>
    </source>
</evidence>
<dbReference type="PANTHER" id="PTHR19879:SF9">
    <property type="entry name" value="TRANSCRIPTION INITIATION FACTOR TFIID SUBUNIT 5"/>
    <property type="match status" value="1"/>
</dbReference>
<dbReference type="Proteomes" id="UP000256964">
    <property type="component" value="Unassembled WGS sequence"/>
</dbReference>
<dbReference type="Gene3D" id="2.130.10.10">
    <property type="entry name" value="YVTN repeat-like/Quinoprotein amine dehydrogenase"/>
    <property type="match status" value="3"/>
</dbReference>
<dbReference type="SUPFAM" id="SSF50978">
    <property type="entry name" value="WD40 repeat-like"/>
    <property type="match status" value="1"/>
</dbReference>
<protein>
    <submittedName>
        <fullName evidence="2">WD40 repeat-like protein</fullName>
    </submittedName>
</protein>
<dbReference type="Pfam" id="PF00400">
    <property type="entry name" value="WD40"/>
    <property type="match status" value="4"/>
</dbReference>
<dbReference type="InterPro" id="IPR036322">
    <property type="entry name" value="WD40_repeat_dom_sf"/>
</dbReference>
<dbReference type="PANTHER" id="PTHR19879">
    <property type="entry name" value="TRANSCRIPTION INITIATION FACTOR TFIID"/>
    <property type="match status" value="1"/>
</dbReference>
<dbReference type="PROSITE" id="PS50294">
    <property type="entry name" value="WD_REPEATS_REGION"/>
    <property type="match status" value="1"/>
</dbReference>
<dbReference type="InterPro" id="IPR001680">
    <property type="entry name" value="WD40_rpt"/>
</dbReference>
<dbReference type="InterPro" id="IPR015943">
    <property type="entry name" value="WD40/YVTN_repeat-like_dom_sf"/>
</dbReference>
<proteinExistence type="predicted"/>
<sequence length="575" mass="62785">MSTSALQFLRYDLDGAMSSPDGGLALDLSEFKCLRSLEVDINQYQSSLTPEVFSTIIHTLNSSPPSTLHDLTMTFTCGHTGGVGHLAQVWKDPTAVQKCQPLEDTLIGLGTPRVFVKIPQAKRNRLAIWSKWICSCFPRLHERKLLRVQCSSDSDDGQGHLGHDAYPRHAAASPDGRYIATSAEDDTIIIWSGMPFSQTVLVEIQCPELRINPLASYTGHIRAFAFSDTGEFLAATNDIDLLIYRVADGSLVTSIQVGGPALSYAWRSDGLDHVILSILGYTGNEPTFVQLPGDPVHSASSPVAFPSLEVFLDGSESVSFLQLSPSGRTVARMQYSEPVTMYTIWRMVDSALAYEVHNWTYRCTEPDVEPSSCASLVGDDQLVVGFSDGTLHWWDISVFPLATTEPHGTLTLHPGGSYPDSAEVTCLSVSPHHSFLLVAYSDHISSHTVSYSDHISSHTVWVLRRDGNLGLGTQSGLRDVKLSLHVSLQGHTRRIAAACFSPCERYVATSSEDDTVRLWSVGDGSLVCTFVDHDITVVHLVFSPDGKTLVSADMVGRVCVHALSMFVRDAPLCLE</sequence>
<keyword evidence="1" id="KW-0853">WD repeat</keyword>
<organism evidence="2 3">
    <name type="scientific">Lentinus brumalis</name>
    <dbReference type="NCBI Taxonomy" id="2498619"/>
    <lineage>
        <taxon>Eukaryota</taxon>
        <taxon>Fungi</taxon>
        <taxon>Dikarya</taxon>
        <taxon>Basidiomycota</taxon>
        <taxon>Agaricomycotina</taxon>
        <taxon>Agaricomycetes</taxon>
        <taxon>Polyporales</taxon>
        <taxon>Polyporaceae</taxon>
        <taxon>Lentinus</taxon>
    </lineage>
</organism>
<dbReference type="AlphaFoldDB" id="A0A371CJF5"/>
<name>A0A371CJF5_9APHY</name>
<evidence type="ECO:0000256" key="1">
    <source>
        <dbReference type="PROSITE-ProRule" id="PRU00221"/>
    </source>
</evidence>
<dbReference type="SMART" id="SM00320">
    <property type="entry name" value="WD40"/>
    <property type="match status" value="6"/>
</dbReference>
<dbReference type="PROSITE" id="PS50082">
    <property type="entry name" value="WD_REPEATS_2"/>
    <property type="match status" value="2"/>
</dbReference>
<accession>A0A371CJF5</accession>